<evidence type="ECO:0000313" key="2">
    <source>
        <dbReference type="EnsemblProtists" id="EOD22922"/>
    </source>
</evidence>
<organism evidence="2 3">
    <name type="scientific">Emiliania huxleyi (strain CCMP1516)</name>
    <dbReference type="NCBI Taxonomy" id="280463"/>
    <lineage>
        <taxon>Eukaryota</taxon>
        <taxon>Haptista</taxon>
        <taxon>Haptophyta</taxon>
        <taxon>Prymnesiophyceae</taxon>
        <taxon>Isochrysidales</taxon>
        <taxon>Noelaerhabdaceae</taxon>
        <taxon>Emiliania</taxon>
    </lineage>
</organism>
<dbReference type="Proteomes" id="UP000013827">
    <property type="component" value="Unassembled WGS sequence"/>
</dbReference>
<dbReference type="PROSITE" id="PS50918">
    <property type="entry name" value="WWE"/>
    <property type="match status" value="1"/>
</dbReference>
<dbReference type="Gene3D" id="3.30.720.50">
    <property type="match status" value="1"/>
</dbReference>
<evidence type="ECO:0000259" key="1">
    <source>
        <dbReference type="PROSITE" id="PS50918"/>
    </source>
</evidence>
<protein>
    <recommendedName>
        <fullName evidence="1">WWE domain-containing protein</fullName>
    </recommendedName>
</protein>
<accession>A0A0D3JHD7</accession>
<dbReference type="EnsemblProtists" id="EOD22922">
    <property type="protein sequence ID" value="EOD22922"/>
    <property type="gene ID" value="EMIHUDRAFT_95528"/>
</dbReference>
<proteinExistence type="predicted"/>
<dbReference type="KEGG" id="ehx:EMIHUDRAFT_95528"/>
<reference evidence="2" key="2">
    <citation type="submission" date="2024-10" db="UniProtKB">
        <authorList>
            <consortium name="EnsemblProtists"/>
        </authorList>
    </citation>
    <scope>IDENTIFICATION</scope>
</reference>
<reference evidence="3" key="1">
    <citation type="journal article" date="2013" name="Nature">
        <title>Pan genome of the phytoplankton Emiliania underpins its global distribution.</title>
        <authorList>
            <person name="Read B.A."/>
            <person name="Kegel J."/>
            <person name="Klute M.J."/>
            <person name="Kuo A."/>
            <person name="Lefebvre S.C."/>
            <person name="Maumus F."/>
            <person name="Mayer C."/>
            <person name="Miller J."/>
            <person name="Monier A."/>
            <person name="Salamov A."/>
            <person name="Young J."/>
            <person name="Aguilar M."/>
            <person name="Claverie J.M."/>
            <person name="Frickenhaus S."/>
            <person name="Gonzalez K."/>
            <person name="Herman E.K."/>
            <person name="Lin Y.C."/>
            <person name="Napier J."/>
            <person name="Ogata H."/>
            <person name="Sarno A.F."/>
            <person name="Shmutz J."/>
            <person name="Schroeder D."/>
            <person name="de Vargas C."/>
            <person name="Verret F."/>
            <person name="von Dassow P."/>
            <person name="Valentin K."/>
            <person name="Van de Peer Y."/>
            <person name="Wheeler G."/>
            <person name="Dacks J.B."/>
            <person name="Delwiche C.F."/>
            <person name="Dyhrman S.T."/>
            <person name="Glockner G."/>
            <person name="John U."/>
            <person name="Richards T."/>
            <person name="Worden A.Z."/>
            <person name="Zhang X."/>
            <person name="Grigoriev I.V."/>
            <person name="Allen A.E."/>
            <person name="Bidle K."/>
            <person name="Borodovsky M."/>
            <person name="Bowler C."/>
            <person name="Brownlee C."/>
            <person name="Cock J.M."/>
            <person name="Elias M."/>
            <person name="Gladyshev V.N."/>
            <person name="Groth M."/>
            <person name="Guda C."/>
            <person name="Hadaegh A."/>
            <person name="Iglesias-Rodriguez M.D."/>
            <person name="Jenkins J."/>
            <person name="Jones B.M."/>
            <person name="Lawson T."/>
            <person name="Leese F."/>
            <person name="Lindquist E."/>
            <person name="Lobanov A."/>
            <person name="Lomsadze A."/>
            <person name="Malik S.B."/>
            <person name="Marsh M.E."/>
            <person name="Mackinder L."/>
            <person name="Mock T."/>
            <person name="Mueller-Roeber B."/>
            <person name="Pagarete A."/>
            <person name="Parker M."/>
            <person name="Probert I."/>
            <person name="Quesneville H."/>
            <person name="Raines C."/>
            <person name="Rensing S.A."/>
            <person name="Riano-Pachon D.M."/>
            <person name="Richier S."/>
            <person name="Rokitta S."/>
            <person name="Shiraiwa Y."/>
            <person name="Soanes D.M."/>
            <person name="van der Giezen M."/>
            <person name="Wahlund T.M."/>
            <person name="Williams B."/>
            <person name="Wilson W."/>
            <person name="Wolfe G."/>
            <person name="Wurch L.L."/>
        </authorList>
    </citation>
    <scope>NUCLEOTIDE SEQUENCE</scope>
</reference>
<name>A0A0D3JHD7_EMIH1</name>
<keyword evidence="3" id="KW-1185">Reference proteome</keyword>
<dbReference type="RefSeq" id="XP_005775351.1">
    <property type="nucleotide sequence ID" value="XM_005775294.1"/>
</dbReference>
<feature type="domain" description="WWE" evidence="1">
    <location>
        <begin position="1"/>
        <end position="74"/>
    </location>
</feature>
<dbReference type="PaxDb" id="2903-EOD22922"/>
<dbReference type="AlphaFoldDB" id="A0A0D3JHD7"/>
<evidence type="ECO:0000313" key="3">
    <source>
        <dbReference type="Proteomes" id="UP000013827"/>
    </source>
</evidence>
<dbReference type="HOGENOM" id="CLU_755296_0_0_1"/>
<dbReference type="SUPFAM" id="SSF117839">
    <property type="entry name" value="WWE domain"/>
    <property type="match status" value="1"/>
</dbReference>
<sequence length="367" mass="40938">MWSVKTTGAFKLYDEAISSAIEAAWQAAPAVQGDATCRDGRAIFSIRGDAYEIDFTQMEQRKIGGRTRGSAVQRSAPANAEVIEEMEEEEVLEEEQKRLETVLAGDTAARKPSGAYPLDARLCKWGGRLRNRDEGAPVDARRRRVMPAEPIVAGLKHELESFLTRHARELFNKQHRSANSFDLKGDFTIGTGSTNPGFICHFENGLPGFVKHPTKNIAFHVRPVDAQLAARKISQLQFQAYELARQLLEAIDADYAAGEFLVQFALMDETSARVGCHVDAGDISYQYALALGKFSGAMLRCYTSRAKTEWVDLDTKGRVAKFDGRLPHEVVTHDFRGQRFTVIVYKNYDHRKHGVDDPVFGSPRLVS</sequence>
<dbReference type="InterPro" id="IPR037197">
    <property type="entry name" value="WWE_dom_sf"/>
</dbReference>
<dbReference type="GeneID" id="17268469"/>
<dbReference type="InterPro" id="IPR004170">
    <property type="entry name" value="WWE_dom"/>
</dbReference>
<dbReference type="Pfam" id="PF02825">
    <property type="entry name" value="WWE"/>
    <property type="match status" value="1"/>
</dbReference>